<comment type="caution">
    <text evidence="3">The sequence shown here is derived from an EMBL/GenBank/DDBJ whole genome shotgun (WGS) entry which is preliminary data.</text>
</comment>
<dbReference type="RefSeq" id="WP_161352396.1">
    <property type="nucleotide sequence ID" value="NZ_WTUX01000019.1"/>
</dbReference>
<keyword evidence="2" id="KW-0812">Transmembrane</keyword>
<feature type="region of interest" description="Disordered" evidence="1">
    <location>
        <begin position="1"/>
        <end position="23"/>
    </location>
</feature>
<evidence type="ECO:0000256" key="2">
    <source>
        <dbReference type="SAM" id="Phobius"/>
    </source>
</evidence>
<dbReference type="EMBL" id="WTUX01000019">
    <property type="protein sequence ID" value="MZR14263.1"/>
    <property type="molecule type" value="Genomic_DNA"/>
</dbReference>
<dbReference type="Proteomes" id="UP000467322">
    <property type="component" value="Unassembled WGS sequence"/>
</dbReference>
<evidence type="ECO:0000313" key="4">
    <source>
        <dbReference type="Proteomes" id="UP000467322"/>
    </source>
</evidence>
<feature type="transmembrane region" description="Helical" evidence="2">
    <location>
        <begin position="212"/>
        <end position="230"/>
    </location>
</feature>
<name>A0A845M986_9RHOB</name>
<feature type="transmembrane region" description="Helical" evidence="2">
    <location>
        <begin position="242"/>
        <end position="264"/>
    </location>
</feature>
<feature type="compositionally biased region" description="Acidic residues" evidence="1">
    <location>
        <begin position="1"/>
        <end position="13"/>
    </location>
</feature>
<protein>
    <submittedName>
        <fullName evidence="3">Uncharacterized protein</fullName>
    </submittedName>
</protein>
<sequence length="316" mass="35578">MNDSEETLPEVVDEQVPQQASLPADQPIRVPLYRRDLNPTNLVLSAEDLKEFCELLVEANEKAKEIEYSKLDLSTFDSPEQAKARVNELIPIEYNYVAGNGDSMQGLGIPKTDERAFPDDLQSLFASNAAYVERAINLQPLNTVEVFLCFEKPSLKIDLQTLPSNPTENRSVINVAGRDEDWVISTAQKIDDFFRKRKATRPIIHGSGAYDYIIYLAFLPAVIWLFYKYAAPVSGWLEQQTIFLNVILGIYGLLLSLLFARFLFQYARWLFPPMEYYKRSRLGAFIHRSIAAVVVSGVGVSAIYDLVKAAIASLGP</sequence>
<gene>
    <name evidence="3" type="ORF">GQE99_14675</name>
</gene>
<feature type="transmembrane region" description="Helical" evidence="2">
    <location>
        <begin position="285"/>
        <end position="304"/>
    </location>
</feature>
<organism evidence="3 4">
    <name type="scientific">Maritimibacter harenae</name>
    <dbReference type="NCBI Taxonomy" id="2606218"/>
    <lineage>
        <taxon>Bacteria</taxon>
        <taxon>Pseudomonadati</taxon>
        <taxon>Pseudomonadota</taxon>
        <taxon>Alphaproteobacteria</taxon>
        <taxon>Rhodobacterales</taxon>
        <taxon>Roseobacteraceae</taxon>
        <taxon>Maritimibacter</taxon>
    </lineage>
</organism>
<accession>A0A845M986</accession>
<keyword evidence="2" id="KW-0472">Membrane</keyword>
<dbReference type="AlphaFoldDB" id="A0A845M986"/>
<evidence type="ECO:0000313" key="3">
    <source>
        <dbReference type="EMBL" id="MZR14263.1"/>
    </source>
</evidence>
<keyword evidence="2" id="KW-1133">Transmembrane helix</keyword>
<keyword evidence="4" id="KW-1185">Reference proteome</keyword>
<evidence type="ECO:0000256" key="1">
    <source>
        <dbReference type="SAM" id="MobiDB-lite"/>
    </source>
</evidence>
<reference evidence="3 4" key="1">
    <citation type="submission" date="2019-12" db="EMBL/GenBank/DDBJ databases">
        <title>Maritimibacter sp. nov. sp. isolated from sea sand.</title>
        <authorList>
            <person name="Kim J."/>
            <person name="Jeong S.E."/>
            <person name="Jung H.S."/>
            <person name="Jeon C.O."/>
        </authorList>
    </citation>
    <scope>NUCLEOTIDE SEQUENCE [LARGE SCALE GENOMIC DNA]</scope>
    <source>
        <strain evidence="3 4">DP07</strain>
    </source>
</reference>
<proteinExistence type="predicted"/>